<dbReference type="PANTHER" id="PTHR43124">
    <property type="entry name" value="PURINE EFFLUX PUMP PBUE"/>
    <property type="match status" value="1"/>
</dbReference>
<dbReference type="InterPro" id="IPR011701">
    <property type="entry name" value="MFS"/>
</dbReference>
<feature type="transmembrane region" description="Helical" evidence="8">
    <location>
        <begin position="357"/>
        <end position="374"/>
    </location>
</feature>
<keyword evidence="8" id="KW-0997">Cell inner membrane</keyword>
<dbReference type="InterPro" id="IPR050189">
    <property type="entry name" value="MFS_Efflux_Transporters"/>
</dbReference>
<gene>
    <name evidence="10" type="ORF">GCM10008943_26510</name>
</gene>
<evidence type="ECO:0000256" key="7">
    <source>
        <dbReference type="ARBA" id="ARBA00023136"/>
    </source>
</evidence>
<name>A0ABN1GE37_9HYPH</name>
<feature type="transmembrane region" description="Helical" evidence="8">
    <location>
        <begin position="244"/>
        <end position="263"/>
    </location>
</feature>
<feature type="transmembrane region" description="Helical" evidence="8">
    <location>
        <begin position="133"/>
        <end position="155"/>
    </location>
</feature>
<dbReference type="InterPro" id="IPR020846">
    <property type="entry name" value="MFS_dom"/>
</dbReference>
<dbReference type="Gene3D" id="1.20.1720.10">
    <property type="entry name" value="Multidrug resistance protein D"/>
    <property type="match status" value="1"/>
</dbReference>
<feature type="domain" description="Major facilitator superfamily (MFS) profile" evidence="9">
    <location>
        <begin position="8"/>
        <end position="383"/>
    </location>
</feature>
<feature type="transmembrane region" description="Helical" evidence="8">
    <location>
        <begin position="49"/>
        <end position="67"/>
    </location>
</feature>
<feature type="transmembrane region" description="Helical" evidence="8">
    <location>
        <begin position="299"/>
        <end position="319"/>
    </location>
</feature>
<evidence type="ECO:0000256" key="1">
    <source>
        <dbReference type="ARBA" id="ARBA00004651"/>
    </source>
</evidence>
<feature type="transmembrane region" description="Helical" evidence="8">
    <location>
        <begin position="209"/>
        <end position="229"/>
    </location>
</feature>
<dbReference type="InterPro" id="IPR036259">
    <property type="entry name" value="MFS_trans_sf"/>
</dbReference>
<keyword evidence="5 8" id="KW-0812">Transmembrane</keyword>
<keyword evidence="7 8" id="KW-0472">Membrane</keyword>
<protein>
    <recommendedName>
        <fullName evidence="8">Bcr/CflA family efflux transporter</fullName>
    </recommendedName>
</protein>
<evidence type="ECO:0000259" key="9">
    <source>
        <dbReference type="PROSITE" id="PS50850"/>
    </source>
</evidence>
<dbReference type="SUPFAM" id="SSF103473">
    <property type="entry name" value="MFS general substrate transporter"/>
    <property type="match status" value="1"/>
</dbReference>
<dbReference type="PANTHER" id="PTHR43124:SF3">
    <property type="entry name" value="CHLORAMPHENICOL EFFLUX PUMP RV0191"/>
    <property type="match status" value="1"/>
</dbReference>
<comment type="caution">
    <text evidence="8">Lacks conserved residue(s) required for the propagation of feature annotation.</text>
</comment>
<feature type="transmembrane region" description="Helical" evidence="8">
    <location>
        <begin position="98"/>
        <end position="121"/>
    </location>
</feature>
<reference evidence="10 11" key="1">
    <citation type="journal article" date="2019" name="Int. J. Syst. Evol. Microbiol.">
        <title>The Global Catalogue of Microorganisms (GCM) 10K type strain sequencing project: providing services to taxonomists for standard genome sequencing and annotation.</title>
        <authorList>
            <consortium name="The Broad Institute Genomics Platform"/>
            <consortium name="The Broad Institute Genome Sequencing Center for Infectious Disease"/>
            <person name="Wu L."/>
            <person name="Ma J."/>
        </authorList>
    </citation>
    <scope>NUCLEOTIDE SEQUENCE [LARGE SCALE GENOMIC DNA]</scope>
    <source>
        <strain evidence="10 11">JCM 15115</strain>
    </source>
</reference>
<proteinExistence type="inferred from homology"/>
<dbReference type="Pfam" id="PF07690">
    <property type="entry name" value="MFS_1"/>
    <property type="match status" value="1"/>
</dbReference>
<accession>A0ABN1GE37</accession>
<evidence type="ECO:0000256" key="6">
    <source>
        <dbReference type="ARBA" id="ARBA00022989"/>
    </source>
</evidence>
<keyword evidence="4" id="KW-1003">Cell membrane</keyword>
<comment type="similarity">
    <text evidence="2 8">Belongs to the major facilitator superfamily. Bcr/CmlA family.</text>
</comment>
<evidence type="ECO:0000256" key="8">
    <source>
        <dbReference type="RuleBase" id="RU365088"/>
    </source>
</evidence>
<dbReference type="PROSITE" id="PS50850">
    <property type="entry name" value="MFS"/>
    <property type="match status" value="1"/>
</dbReference>
<sequence>MIDMKRNLTIPLATGLMMFPQIAETIYSPALPQIAQSFAVSPEQAGQTLSFYFLAFAIGVVVWGRLCDSLGRRPTMLIGLFLYMVASLMALISPNFEMLMLARMVAAFGAAVGSVGTQTMMRDMFDGKKLAQVFSIMGIALAVSPAIGMMAGSLLTSHFGYQGMFAGLAALAVLLLLWSVIQLPETQTTRSTPAPFVETLLIMLRDSSIWRTACLVALFNLALFGYYQLAPFDFERLNLTAEMFGYSGLLLAFGVLLGSLLNQRLLKRNWSCEKLVILAASLMLVGGALTVLLQASWLFVLPVMLVVLAYGIAIPNILAKALISYADRRGTAGAILGLFYYLLLGAGLVLAGWWQQLGGLLLTCGILALPLALTSQKVEANKK</sequence>
<evidence type="ECO:0000313" key="11">
    <source>
        <dbReference type="Proteomes" id="UP001424441"/>
    </source>
</evidence>
<keyword evidence="11" id="KW-1185">Reference proteome</keyword>
<feature type="transmembrane region" description="Helical" evidence="8">
    <location>
        <begin position="275"/>
        <end position="293"/>
    </location>
</feature>
<dbReference type="InterPro" id="IPR004812">
    <property type="entry name" value="Efflux_drug-R_Bcr/CmlA"/>
</dbReference>
<evidence type="ECO:0000256" key="2">
    <source>
        <dbReference type="ARBA" id="ARBA00006236"/>
    </source>
</evidence>
<comment type="caution">
    <text evidence="10">The sequence shown here is derived from an EMBL/GenBank/DDBJ whole genome shotgun (WGS) entry which is preliminary data.</text>
</comment>
<evidence type="ECO:0000256" key="4">
    <source>
        <dbReference type="ARBA" id="ARBA00022475"/>
    </source>
</evidence>
<evidence type="ECO:0000256" key="3">
    <source>
        <dbReference type="ARBA" id="ARBA00022448"/>
    </source>
</evidence>
<dbReference type="CDD" id="cd17320">
    <property type="entry name" value="MFS_MdfA_MDR_like"/>
    <property type="match status" value="1"/>
</dbReference>
<dbReference type="NCBIfam" id="TIGR00710">
    <property type="entry name" value="efflux_Bcr_CflA"/>
    <property type="match status" value="1"/>
</dbReference>
<dbReference type="EMBL" id="BAAADE010000006">
    <property type="protein sequence ID" value="GAA0609601.1"/>
    <property type="molecule type" value="Genomic_DNA"/>
</dbReference>
<dbReference type="Proteomes" id="UP001424441">
    <property type="component" value="Unassembled WGS sequence"/>
</dbReference>
<feature type="transmembrane region" description="Helical" evidence="8">
    <location>
        <begin position="161"/>
        <end position="181"/>
    </location>
</feature>
<organism evidence="10 11">
    <name type="scientific">Paenochrobactrum glaciei</name>
    <dbReference type="NCBI Taxonomy" id="486407"/>
    <lineage>
        <taxon>Bacteria</taxon>
        <taxon>Pseudomonadati</taxon>
        <taxon>Pseudomonadota</taxon>
        <taxon>Alphaproteobacteria</taxon>
        <taxon>Hyphomicrobiales</taxon>
        <taxon>Brucellaceae</taxon>
        <taxon>Paenochrobactrum</taxon>
    </lineage>
</organism>
<keyword evidence="3 8" id="KW-0813">Transport</keyword>
<keyword evidence="6 8" id="KW-1133">Transmembrane helix</keyword>
<feature type="transmembrane region" description="Helical" evidence="8">
    <location>
        <begin position="331"/>
        <end position="351"/>
    </location>
</feature>
<feature type="transmembrane region" description="Helical" evidence="8">
    <location>
        <begin position="74"/>
        <end position="92"/>
    </location>
</feature>
<evidence type="ECO:0000313" key="10">
    <source>
        <dbReference type="EMBL" id="GAA0609601.1"/>
    </source>
</evidence>
<comment type="subcellular location">
    <subcellularLocation>
        <location evidence="8">Cell inner membrane</location>
        <topology evidence="8">Multi-pass membrane protein</topology>
    </subcellularLocation>
    <subcellularLocation>
        <location evidence="1">Cell membrane</location>
        <topology evidence="1">Multi-pass membrane protein</topology>
    </subcellularLocation>
</comment>
<evidence type="ECO:0000256" key="5">
    <source>
        <dbReference type="ARBA" id="ARBA00022692"/>
    </source>
</evidence>